<dbReference type="PANTHER" id="PTHR43633:SF1">
    <property type="entry name" value="ALCOHOL DEHYDROGENASE YQHD"/>
    <property type="match status" value="1"/>
</dbReference>
<name>A0A369LKS0_9ACTN</name>
<dbReference type="GO" id="GO:1990002">
    <property type="term" value="F:methylglyoxal reductase (NADPH) (acetol producing) activity"/>
    <property type="evidence" value="ECO:0007669"/>
    <property type="project" value="TreeGrafter"/>
</dbReference>
<sequence>MNDFVFYSPTEFIFGKGVTDQVGEHIAKRGYKRALLVYGKGSVVRTGTLDRVKKSLAASGVETVELAGVRPNPEVGLVREGIELARKENVDVIFPVGGGSAIDCAKAIAFGVPYEGDVWDFFSKKATIAECLPIACVLTIPAAGSEGSSSCVISNDELGLKRGTNSNLFRPKAAFLDPELTFTLPPYQTAAGVTDMIAHVCERYFSGTGSSSLTDNIATGIIRSLIDEAPVALAEPENYEARANIMWAGTLAHNDIAGCGLSATPTSRAGGWESHALEHELSAFDTSITHGAGLAVVMPAWMRFVWRENPARFLKFALQVFDIEPIDETDEAIEDAVTAAIDELQAFFVDLGMPRTLGEFGIVPEDVDKLLPTLKANKGEVFGGFKKLTLEDAKAIYLSAF</sequence>
<dbReference type="CDD" id="cd08187">
    <property type="entry name" value="BDH"/>
    <property type="match status" value="1"/>
</dbReference>
<evidence type="ECO:0000259" key="3">
    <source>
        <dbReference type="Pfam" id="PF25137"/>
    </source>
</evidence>
<evidence type="ECO:0000256" key="1">
    <source>
        <dbReference type="ARBA" id="ARBA00023002"/>
    </source>
</evidence>
<reference evidence="4 5" key="1">
    <citation type="journal article" date="2018" name="Elife">
        <title>Discovery and characterization of a prevalent human gut bacterial enzyme sufficient for the inactivation of a family of plant toxins.</title>
        <authorList>
            <person name="Koppel N."/>
            <person name="Bisanz J.E."/>
            <person name="Pandelia M.E."/>
            <person name="Turnbaugh P.J."/>
            <person name="Balskus E.P."/>
        </authorList>
    </citation>
    <scope>NUCLEOTIDE SEQUENCE [LARGE SCALE GENOMIC DNA]</scope>
    <source>
        <strain evidence="4 5">OB21 GAM31</strain>
    </source>
</reference>
<dbReference type="InterPro" id="IPR056798">
    <property type="entry name" value="ADH_Fe_C"/>
</dbReference>
<gene>
    <name evidence="4" type="ORF">C1881_03590</name>
</gene>
<dbReference type="AlphaFoldDB" id="A0A369LKS0"/>
<proteinExistence type="predicted"/>
<dbReference type="Pfam" id="PF00465">
    <property type="entry name" value="Fe-ADH"/>
    <property type="match status" value="1"/>
</dbReference>
<dbReference type="SUPFAM" id="SSF56796">
    <property type="entry name" value="Dehydroquinate synthase-like"/>
    <property type="match status" value="1"/>
</dbReference>
<dbReference type="EMBL" id="PPTO01000004">
    <property type="protein sequence ID" value="RDB59774.1"/>
    <property type="molecule type" value="Genomic_DNA"/>
</dbReference>
<dbReference type="Proteomes" id="UP000253975">
    <property type="component" value="Unassembled WGS sequence"/>
</dbReference>
<keyword evidence="1" id="KW-0560">Oxidoreductase</keyword>
<protein>
    <submittedName>
        <fullName evidence="4">NADH-dependent alcohol dehydrogenase</fullName>
    </submittedName>
</protein>
<organism evidence="4 5">
    <name type="scientific">Slackia isoflavoniconvertens</name>
    <dbReference type="NCBI Taxonomy" id="572010"/>
    <lineage>
        <taxon>Bacteria</taxon>
        <taxon>Bacillati</taxon>
        <taxon>Actinomycetota</taxon>
        <taxon>Coriobacteriia</taxon>
        <taxon>Eggerthellales</taxon>
        <taxon>Eggerthellaceae</taxon>
        <taxon>Slackia</taxon>
    </lineage>
</organism>
<accession>A0A369LKS0</accession>
<feature type="domain" description="Alcohol dehydrogenase iron-type/glycerol dehydrogenase GldA" evidence="2">
    <location>
        <begin position="9"/>
        <end position="178"/>
    </location>
</feature>
<dbReference type="FunFam" id="3.40.50.1970:FF:000003">
    <property type="entry name" value="Alcohol dehydrogenase, iron-containing"/>
    <property type="match status" value="1"/>
</dbReference>
<comment type="caution">
    <text evidence="4">The sequence shown here is derived from an EMBL/GenBank/DDBJ whole genome shotgun (WGS) entry which is preliminary data.</text>
</comment>
<dbReference type="Gene3D" id="1.20.1090.10">
    <property type="entry name" value="Dehydroquinate synthase-like - alpha domain"/>
    <property type="match status" value="1"/>
</dbReference>
<dbReference type="InterPro" id="IPR001670">
    <property type="entry name" value="ADH_Fe/GldA"/>
</dbReference>
<feature type="domain" description="Fe-containing alcohol dehydrogenase-like C-terminal" evidence="3">
    <location>
        <begin position="189"/>
        <end position="400"/>
    </location>
</feature>
<dbReference type="Pfam" id="PF25137">
    <property type="entry name" value="ADH_Fe_C"/>
    <property type="match status" value="1"/>
</dbReference>
<evidence type="ECO:0000313" key="4">
    <source>
        <dbReference type="EMBL" id="RDB59774.1"/>
    </source>
</evidence>
<evidence type="ECO:0000259" key="2">
    <source>
        <dbReference type="Pfam" id="PF00465"/>
    </source>
</evidence>
<evidence type="ECO:0000313" key="5">
    <source>
        <dbReference type="Proteomes" id="UP000253975"/>
    </source>
</evidence>
<dbReference type="GO" id="GO:0046872">
    <property type="term" value="F:metal ion binding"/>
    <property type="evidence" value="ECO:0007669"/>
    <property type="project" value="InterPro"/>
</dbReference>
<dbReference type="GO" id="GO:1990362">
    <property type="term" value="F:butanol dehydrogenase (NAD+) activity"/>
    <property type="evidence" value="ECO:0007669"/>
    <property type="project" value="InterPro"/>
</dbReference>
<dbReference type="RefSeq" id="WP_114615166.1">
    <property type="nucleotide sequence ID" value="NZ_PPTO01000004.1"/>
</dbReference>
<dbReference type="InterPro" id="IPR018211">
    <property type="entry name" value="ADH_Fe_CS"/>
</dbReference>
<dbReference type="PANTHER" id="PTHR43633">
    <property type="entry name" value="ALCOHOL DEHYDROGENASE YQHD"/>
    <property type="match status" value="1"/>
</dbReference>
<dbReference type="Gene3D" id="3.40.50.1970">
    <property type="match status" value="1"/>
</dbReference>
<dbReference type="PROSITE" id="PS00913">
    <property type="entry name" value="ADH_IRON_1"/>
    <property type="match status" value="1"/>
</dbReference>
<dbReference type="GO" id="GO:0005829">
    <property type="term" value="C:cytosol"/>
    <property type="evidence" value="ECO:0007669"/>
    <property type="project" value="TreeGrafter"/>
</dbReference>
<dbReference type="InterPro" id="IPR044731">
    <property type="entry name" value="BDH-like"/>
</dbReference>
<dbReference type="GO" id="GO:0008106">
    <property type="term" value="F:alcohol dehydrogenase (NADP+) activity"/>
    <property type="evidence" value="ECO:0007669"/>
    <property type="project" value="TreeGrafter"/>
</dbReference>